<name>A0A0F9TNP3_9ZZZZ</name>
<protein>
    <submittedName>
        <fullName evidence="1">Uncharacterized protein</fullName>
    </submittedName>
</protein>
<proteinExistence type="predicted"/>
<dbReference type="AlphaFoldDB" id="A0A0F9TNP3"/>
<evidence type="ECO:0000313" key="1">
    <source>
        <dbReference type="EMBL" id="KKN50721.1"/>
    </source>
</evidence>
<sequence length="159" mass="18230">MQTKTMTIYQELKDAGVPLDNHESDLYVKATPEAIEILERRGIIPTTASDYVGIFRSKMDGHIWFDLPFRYDPYWEVRDHKRQLTSMICIDVEAYDDVDAANINMLMSMSIRDSKTRCPNPYCNGLGQTDTGGTYHGLCGYCMPQPEDINDERHKPTVN</sequence>
<gene>
    <name evidence="1" type="ORF">LCGC14_0629820</name>
</gene>
<accession>A0A0F9TNP3</accession>
<organism evidence="1">
    <name type="scientific">marine sediment metagenome</name>
    <dbReference type="NCBI Taxonomy" id="412755"/>
    <lineage>
        <taxon>unclassified sequences</taxon>
        <taxon>metagenomes</taxon>
        <taxon>ecological metagenomes</taxon>
    </lineage>
</organism>
<reference evidence="1" key="1">
    <citation type="journal article" date="2015" name="Nature">
        <title>Complex archaea that bridge the gap between prokaryotes and eukaryotes.</title>
        <authorList>
            <person name="Spang A."/>
            <person name="Saw J.H."/>
            <person name="Jorgensen S.L."/>
            <person name="Zaremba-Niedzwiedzka K."/>
            <person name="Martijn J."/>
            <person name="Lind A.E."/>
            <person name="van Eijk R."/>
            <person name="Schleper C."/>
            <person name="Guy L."/>
            <person name="Ettema T.J."/>
        </authorList>
    </citation>
    <scope>NUCLEOTIDE SEQUENCE</scope>
</reference>
<comment type="caution">
    <text evidence="1">The sequence shown here is derived from an EMBL/GenBank/DDBJ whole genome shotgun (WGS) entry which is preliminary data.</text>
</comment>
<dbReference type="EMBL" id="LAZR01001098">
    <property type="protein sequence ID" value="KKN50721.1"/>
    <property type="molecule type" value="Genomic_DNA"/>
</dbReference>